<dbReference type="PIRSF" id="PIRSF037238">
    <property type="entry name" value="Carboxypeptidase_G2"/>
    <property type="match status" value="1"/>
</dbReference>
<evidence type="ECO:0000313" key="7">
    <source>
        <dbReference type="EMBL" id="NNU16969.1"/>
    </source>
</evidence>
<proteinExistence type="predicted"/>
<organism evidence="7 8">
    <name type="scientific">Parvularcula mediterranea</name>
    <dbReference type="NCBI Taxonomy" id="2732508"/>
    <lineage>
        <taxon>Bacteria</taxon>
        <taxon>Pseudomonadati</taxon>
        <taxon>Pseudomonadota</taxon>
        <taxon>Alphaproteobacteria</taxon>
        <taxon>Parvularculales</taxon>
        <taxon>Parvularculaceae</taxon>
        <taxon>Parvularcula</taxon>
    </lineage>
</organism>
<dbReference type="PROSITE" id="PS00758">
    <property type="entry name" value="ARGE_DAPE_CPG2_1"/>
    <property type="match status" value="1"/>
</dbReference>
<dbReference type="EMBL" id="JABFCX010000003">
    <property type="protein sequence ID" value="NNU16969.1"/>
    <property type="molecule type" value="Genomic_DNA"/>
</dbReference>
<dbReference type="GO" id="GO:0046872">
    <property type="term" value="F:metal ion binding"/>
    <property type="evidence" value="ECO:0007669"/>
    <property type="project" value="UniProtKB-KW"/>
</dbReference>
<keyword evidence="3 7" id="KW-0378">Hydrolase</keyword>
<feature type="domain" description="Peptidase M20 dimerisation" evidence="6">
    <location>
        <begin position="200"/>
        <end position="297"/>
    </location>
</feature>
<keyword evidence="4" id="KW-0862">Zinc</keyword>
<evidence type="ECO:0000259" key="6">
    <source>
        <dbReference type="Pfam" id="PF07687"/>
    </source>
</evidence>
<name>A0A7Y3RMX5_9PROT</name>
<keyword evidence="8" id="KW-1185">Reference proteome</keyword>
<comment type="cofactor">
    <cofactor evidence="1">
        <name>Zn(2+)</name>
        <dbReference type="ChEBI" id="CHEBI:29105"/>
    </cofactor>
</comment>
<evidence type="ECO:0000256" key="2">
    <source>
        <dbReference type="ARBA" id="ARBA00022723"/>
    </source>
</evidence>
<evidence type="ECO:0000256" key="1">
    <source>
        <dbReference type="ARBA" id="ARBA00001947"/>
    </source>
</evidence>
<feature type="active site" description="Proton acceptor" evidence="5">
    <location>
        <position position="164"/>
    </location>
</feature>
<dbReference type="InterPro" id="IPR017150">
    <property type="entry name" value="Pept_M20_glutamate_carboxypep"/>
</dbReference>
<dbReference type="NCBIfam" id="NF005602">
    <property type="entry name" value="PRK07338.1"/>
    <property type="match status" value="1"/>
</dbReference>
<dbReference type="Pfam" id="PF01546">
    <property type="entry name" value="Peptidase_M20"/>
    <property type="match status" value="1"/>
</dbReference>
<dbReference type="Gene3D" id="3.40.630.10">
    <property type="entry name" value="Zn peptidases"/>
    <property type="match status" value="1"/>
</dbReference>
<accession>A0A7Y3RMX5</accession>
<dbReference type="Proteomes" id="UP000536835">
    <property type="component" value="Unassembled WGS sequence"/>
</dbReference>
<protein>
    <submittedName>
        <fullName evidence="7">Hydrolase</fullName>
    </submittedName>
</protein>
<dbReference type="SUPFAM" id="SSF55031">
    <property type="entry name" value="Bacterial exopeptidase dimerisation domain"/>
    <property type="match status" value="1"/>
</dbReference>
<dbReference type="Gene3D" id="3.30.70.360">
    <property type="match status" value="1"/>
</dbReference>
<dbReference type="InterPro" id="IPR011650">
    <property type="entry name" value="Peptidase_M20_dimer"/>
</dbReference>
<feature type="active site" evidence="5">
    <location>
        <position position="103"/>
    </location>
</feature>
<evidence type="ECO:0000256" key="3">
    <source>
        <dbReference type="ARBA" id="ARBA00022801"/>
    </source>
</evidence>
<dbReference type="AlphaFoldDB" id="A0A7Y3RMX5"/>
<dbReference type="PANTHER" id="PTHR43808:SF9">
    <property type="entry name" value="BLL0789 PROTEIN"/>
    <property type="match status" value="1"/>
</dbReference>
<dbReference type="GO" id="GO:0016787">
    <property type="term" value="F:hydrolase activity"/>
    <property type="evidence" value="ECO:0007669"/>
    <property type="project" value="UniProtKB-KW"/>
</dbReference>
<sequence length="411" mass="43311">MTSSNFAEVLSKLDGLTETMTNRTMAWSAINSGTANLEGLATMADETEAAFTDAGFKAERIPPAPMTEISDKGEVIEIVRGEAMLFRANPGANRRILMTGHLDTVFPKGSHFQTPVIRPDGTMHGPGVADMKGGICVMLEAARAFLSSSYGETVGIDVILNADEETGSHASAGLLAKMAKEADIGLVYEPALPDGTLAGARAGSGHYTFTVRGLAAHAGREFHIGKNAILGAARLMLAVDELNGVRDGATINMGVIDGGVATNVVPDTCVVRINVRARRTEDLNWVDSEIRRVHEEADLGEGITAELHGGVHRPVKEMKGGTEELFNLVKKAGGDLGIGIDWAPTGGCCDGNNLAEAGLPNVDTLGVVGGKIHSDQEYAHPESFVPRAKLSLLIMLLLASGQAPWPKRLDA</sequence>
<dbReference type="RefSeq" id="WP_173199940.1">
    <property type="nucleotide sequence ID" value="NZ_JABFCX010000003.1"/>
</dbReference>
<evidence type="ECO:0000313" key="8">
    <source>
        <dbReference type="Proteomes" id="UP000536835"/>
    </source>
</evidence>
<evidence type="ECO:0000256" key="4">
    <source>
        <dbReference type="ARBA" id="ARBA00022833"/>
    </source>
</evidence>
<dbReference type="InterPro" id="IPR036264">
    <property type="entry name" value="Bact_exopeptidase_dim_dom"/>
</dbReference>
<dbReference type="InterPro" id="IPR001261">
    <property type="entry name" value="ArgE/DapE_CS"/>
</dbReference>
<dbReference type="SUPFAM" id="SSF53187">
    <property type="entry name" value="Zn-dependent exopeptidases"/>
    <property type="match status" value="1"/>
</dbReference>
<dbReference type="InterPro" id="IPR050072">
    <property type="entry name" value="Peptidase_M20A"/>
</dbReference>
<gene>
    <name evidence="7" type="ORF">HK107_11625</name>
</gene>
<comment type="caution">
    <text evidence="7">The sequence shown here is derived from an EMBL/GenBank/DDBJ whole genome shotgun (WGS) entry which is preliminary data.</text>
</comment>
<dbReference type="PANTHER" id="PTHR43808">
    <property type="entry name" value="ACETYLORNITHINE DEACETYLASE"/>
    <property type="match status" value="1"/>
</dbReference>
<keyword evidence="2" id="KW-0479">Metal-binding</keyword>
<evidence type="ECO:0000256" key="5">
    <source>
        <dbReference type="PIRSR" id="PIRSR037238-1"/>
    </source>
</evidence>
<reference evidence="7 8" key="1">
    <citation type="submission" date="2020-05" db="EMBL/GenBank/DDBJ databases">
        <title>Parvularcula mediterraneae sp. nov., isolated from polypropylene straw from shallow seawater of the seashore of Laganas in Zakynthos island, Greece.</title>
        <authorList>
            <person name="Szabo I."/>
            <person name="Al-Omari J."/>
            <person name="Rado J."/>
            <person name="Szerdahelyi G.S."/>
        </authorList>
    </citation>
    <scope>NUCLEOTIDE SEQUENCE [LARGE SCALE GENOMIC DNA]</scope>
    <source>
        <strain evidence="7 8">ZS-1/3</strain>
    </source>
</reference>
<dbReference type="Pfam" id="PF07687">
    <property type="entry name" value="M20_dimer"/>
    <property type="match status" value="1"/>
</dbReference>
<dbReference type="CDD" id="cd03885">
    <property type="entry name" value="M20_CPDG2"/>
    <property type="match status" value="1"/>
</dbReference>
<dbReference type="InterPro" id="IPR002933">
    <property type="entry name" value="Peptidase_M20"/>
</dbReference>